<feature type="non-terminal residue" evidence="2">
    <location>
        <position position="1"/>
    </location>
</feature>
<dbReference type="Pfam" id="PF03161">
    <property type="entry name" value="LAGLIDADG_2"/>
    <property type="match status" value="1"/>
</dbReference>
<proteinExistence type="predicted"/>
<dbReference type="SUPFAM" id="SSF55608">
    <property type="entry name" value="Homing endonucleases"/>
    <property type="match status" value="1"/>
</dbReference>
<feature type="domain" description="Homing endonuclease LAGLIDADG" evidence="1">
    <location>
        <begin position="11"/>
        <end position="119"/>
    </location>
</feature>
<evidence type="ECO:0000313" key="2">
    <source>
        <dbReference type="EMBL" id="GAH71686.1"/>
    </source>
</evidence>
<name>X1HNH0_9ZZZZ</name>
<dbReference type="AlphaFoldDB" id="X1HNH0"/>
<sequence length="151" mass="17503">KINKNLTAGGFMYASRSYPELKTLRRKWYRLATEKEKSKGRKFIKIIPKNLKLTPLICRQWYIGDGSLNKDCGYTRLNTQCFTNAEVDGLIIQLTDLGFKITKHADKSIYISTYSTRDFLEYIGPCPKAIENIYGYKWNWQAAFRNGKLVG</sequence>
<reference evidence="2" key="1">
    <citation type="journal article" date="2014" name="Front. Microbiol.">
        <title>High frequency of phylogenetically diverse reductive dehalogenase-homologous genes in deep subseafloor sedimentary metagenomes.</title>
        <authorList>
            <person name="Kawai M."/>
            <person name="Futagami T."/>
            <person name="Toyoda A."/>
            <person name="Takaki Y."/>
            <person name="Nishi S."/>
            <person name="Hori S."/>
            <person name="Arai W."/>
            <person name="Tsubouchi T."/>
            <person name="Morono Y."/>
            <person name="Uchiyama I."/>
            <person name="Ito T."/>
            <person name="Fujiyama A."/>
            <person name="Inagaki F."/>
            <person name="Takami H."/>
        </authorList>
    </citation>
    <scope>NUCLEOTIDE SEQUENCE</scope>
    <source>
        <strain evidence="2">Expedition CK06-06</strain>
    </source>
</reference>
<dbReference type="InterPro" id="IPR004860">
    <property type="entry name" value="LAGLIDADG_dom"/>
</dbReference>
<gene>
    <name evidence="2" type="ORF">S03H2_45522</name>
</gene>
<dbReference type="Gene3D" id="3.10.28.10">
    <property type="entry name" value="Homing endonucleases"/>
    <property type="match status" value="1"/>
</dbReference>
<accession>X1HNH0</accession>
<dbReference type="InterPro" id="IPR027434">
    <property type="entry name" value="Homing_endonucl"/>
</dbReference>
<organism evidence="2">
    <name type="scientific">marine sediment metagenome</name>
    <dbReference type="NCBI Taxonomy" id="412755"/>
    <lineage>
        <taxon>unclassified sequences</taxon>
        <taxon>metagenomes</taxon>
        <taxon>ecological metagenomes</taxon>
    </lineage>
</organism>
<dbReference type="GO" id="GO:0004519">
    <property type="term" value="F:endonuclease activity"/>
    <property type="evidence" value="ECO:0007669"/>
    <property type="project" value="InterPro"/>
</dbReference>
<evidence type="ECO:0000259" key="1">
    <source>
        <dbReference type="Pfam" id="PF03161"/>
    </source>
</evidence>
<comment type="caution">
    <text evidence="2">The sequence shown here is derived from an EMBL/GenBank/DDBJ whole genome shotgun (WGS) entry which is preliminary data.</text>
</comment>
<dbReference type="EMBL" id="BARU01028529">
    <property type="protein sequence ID" value="GAH71686.1"/>
    <property type="molecule type" value="Genomic_DNA"/>
</dbReference>
<protein>
    <recommendedName>
        <fullName evidence="1">Homing endonuclease LAGLIDADG domain-containing protein</fullName>
    </recommendedName>
</protein>